<organism evidence="1">
    <name type="scientific">Arundo donax</name>
    <name type="common">Giant reed</name>
    <name type="synonym">Donax arundinaceus</name>
    <dbReference type="NCBI Taxonomy" id="35708"/>
    <lineage>
        <taxon>Eukaryota</taxon>
        <taxon>Viridiplantae</taxon>
        <taxon>Streptophyta</taxon>
        <taxon>Embryophyta</taxon>
        <taxon>Tracheophyta</taxon>
        <taxon>Spermatophyta</taxon>
        <taxon>Magnoliopsida</taxon>
        <taxon>Liliopsida</taxon>
        <taxon>Poales</taxon>
        <taxon>Poaceae</taxon>
        <taxon>PACMAD clade</taxon>
        <taxon>Arundinoideae</taxon>
        <taxon>Arundineae</taxon>
        <taxon>Arundo</taxon>
    </lineage>
</organism>
<protein>
    <submittedName>
        <fullName evidence="1">Uncharacterized protein</fullName>
    </submittedName>
</protein>
<accession>A0A0A9CBZ9</accession>
<evidence type="ECO:0000313" key="1">
    <source>
        <dbReference type="EMBL" id="JAD73081.1"/>
    </source>
</evidence>
<reference evidence="1" key="2">
    <citation type="journal article" date="2015" name="Data Brief">
        <title>Shoot transcriptome of the giant reed, Arundo donax.</title>
        <authorList>
            <person name="Barrero R.A."/>
            <person name="Guerrero F.D."/>
            <person name="Moolhuijzen P."/>
            <person name="Goolsby J.A."/>
            <person name="Tidwell J."/>
            <person name="Bellgard S.E."/>
            <person name="Bellgard M.I."/>
        </authorList>
    </citation>
    <scope>NUCLEOTIDE SEQUENCE</scope>
    <source>
        <tissue evidence="1">Shoot tissue taken approximately 20 cm above the soil surface</tissue>
    </source>
</reference>
<sequence>MIIVCLEELCYSCLIMVQWCCNPQRLRAHFVC</sequence>
<dbReference type="AlphaFoldDB" id="A0A0A9CBZ9"/>
<reference evidence="1" key="1">
    <citation type="submission" date="2014-09" db="EMBL/GenBank/DDBJ databases">
        <authorList>
            <person name="Magalhaes I.L.F."/>
            <person name="Oliveira U."/>
            <person name="Santos F.R."/>
            <person name="Vidigal T.H.D.A."/>
            <person name="Brescovit A.D."/>
            <person name="Santos A.J."/>
        </authorList>
    </citation>
    <scope>NUCLEOTIDE SEQUENCE</scope>
    <source>
        <tissue evidence="1">Shoot tissue taken approximately 20 cm above the soil surface</tissue>
    </source>
</reference>
<dbReference type="EMBL" id="GBRH01224814">
    <property type="protein sequence ID" value="JAD73081.1"/>
    <property type="molecule type" value="Transcribed_RNA"/>
</dbReference>
<proteinExistence type="predicted"/>
<name>A0A0A9CBZ9_ARUDO</name>